<reference evidence="2" key="1">
    <citation type="submission" date="2016-11" db="UniProtKB">
        <authorList>
            <consortium name="WormBaseParasite"/>
        </authorList>
    </citation>
    <scope>IDENTIFICATION</scope>
    <source>
        <strain evidence="2">KR3021</strain>
    </source>
</reference>
<dbReference type="WBParaSite" id="RSKR_0000046700.1">
    <property type="protein sequence ID" value="RSKR_0000046700.1"/>
    <property type="gene ID" value="RSKR_0000046700"/>
</dbReference>
<dbReference type="Proteomes" id="UP000095286">
    <property type="component" value="Unplaced"/>
</dbReference>
<evidence type="ECO:0000313" key="1">
    <source>
        <dbReference type="Proteomes" id="UP000095286"/>
    </source>
</evidence>
<organism evidence="1 2">
    <name type="scientific">Rhabditophanes sp. KR3021</name>
    <dbReference type="NCBI Taxonomy" id="114890"/>
    <lineage>
        <taxon>Eukaryota</taxon>
        <taxon>Metazoa</taxon>
        <taxon>Ecdysozoa</taxon>
        <taxon>Nematoda</taxon>
        <taxon>Chromadorea</taxon>
        <taxon>Rhabditida</taxon>
        <taxon>Tylenchina</taxon>
        <taxon>Panagrolaimomorpha</taxon>
        <taxon>Strongyloidoidea</taxon>
        <taxon>Alloionematidae</taxon>
        <taxon>Rhabditophanes</taxon>
    </lineage>
</organism>
<protein>
    <submittedName>
        <fullName evidence="2">Decapping nuclease</fullName>
    </submittedName>
</protein>
<proteinExistence type="predicted"/>
<name>A0AC35TH97_9BILA</name>
<evidence type="ECO:0000313" key="2">
    <source>
        <dbReference type="WBParaSite" id="RSKR_0000046700.1"/>
    </source>
</evidence>
<sequence length="698" mass="80822">MEKADIEFFKSEIARDLEIYEQSKDNTEKNELYKAMDGLIQLIFSFENVNDDDVGRLINRVYQLKERPSFHSQSNEASSSSGSSIITPSSSQITTDYENAEYTMEDGTFEGHYALVSDRLKNLMDLREFVDDQERKQTVAEISESIRELVDIFSGHPDEYNTLQLLYNDVYDNFGEDFPNIYNEDDVLAPEEPEEDNYASVTRRKSQSPPSKKVKPNKNSLPAQRLSNPHIPKSNKKLEIGPNTNTFGNVIIRENETGHTWHSIFGKHINSQIHQARFVTEVTIEDPYIRNDYQFRNLKDFINFVFDTCHFVEKIILVSKIGGDNLAKRSSFNNSYAKSIQEIKRMCREKGVSFLVESKPSIHDRYIKFNHGVIASMGRGIDKDGKLSKDQYANKPYYTDEIKQERDFLNLMEHFDTFVIKKDEVRDDTRINVLNKLTVRNKSLKDVLKGAQFYGSLGAFTKIGLNNVAQPDINLVFVKRDAVILVLEDTFELSQPIPEILPIRGKSHSYNSKVESYIGLKFVSYFTTQNENRRNFDDPIFEAEHFRRIFYTTLMKKDDEDIKIAYSVVTNCVDPETDKNMIIKTQSVQKFNPYKQAQIWMTATFTSANKCVVGVRTGENMLESIEVNEVDNLTRTKAFTDQEMYQKLYTTLQIVKAQFEEHPHCQFVNLTKKHKETVINGKVFLNVPSHIKKYWGKK</sequence>
<accession>A0AC35TH97</accession>